<evidence type="ECO:0000256" key="1">
    <source>
        <dbReference type="ARBA" id="ARBA00004239"/>
    </source>
</evidence>
<reference evidence="10 11" key="1">
    <citation type="journal article" date="2015" name="Genome Biol. Evol.">
        <title>The genome of winter moth (Operophtera brumata) provides a genomic perspective on sexual dimorphism and phenology.</title>
        <authorList>
            <person name="Derks M.F."/>
            <person name="Smit S."/>
            <person name="Salis L."/>
            <person name="Schijlen E."/>
            <person name="Bossers A."/>
            <person name="Mateman C."/>
            <person name="Pijl A.S."/>
            <person name="de Ridder D."/>
            <person name="Groenen M.A."/>
            <person name="Visser M.E."/>
            <person name="Megens H.J."/>
        </authorList>
    </citation>
    <scope>NUCLEOTIDE SEQUENCE [LARGE SCALE GENOMIC DNA]</scope>
    <source>
        <strain evidence="10">WM2013NL</strain>
        <tissue evidence="10">Head and thorax</tissue>
    </source>
</reference>
<dbReference type="PANTHER" id="PTHR24256">
    <property type="entry name" value="TRYPTASE-RELATED"/>
    <property type="match status" value="1"/>
</dbReference>
<dbReference type="GO" id="GO:0004252">
    <property type="term" value="F:serine-type endopeptidase activity"/>
    <property type="evidence" value="ECO:0007669"/>
    <property type="project" value="InterPro"/>
</dbReference>
<evidence type="ECO:0000259" key="9">
    <source>
        <dbReference type="PROSITE" id="PS50240"/>
    </source>
</evidence>
<name>A0A0L7L5B1_OPEBR</name>
<evidence type="ECO:0000313" key="10">
    <source>
        <dbReference type="EMBL" id="KOB70663.1"/>
    </source>
</evidence>
<keyword evidence="8 10" id="KW-0645">Protease</keyword>
<dbReference type="STRING" id="104452.A0A0L7L5B1"/>
<dbReference type="FunFam" id="2.40.10.10:FF:000068">
    <property type="entry name" value="transmembrane protease serine 2"/>
    <property type="match status" value="2"/>
</dbReference>
<dbReference type="CDD" id="cd00190">
    <property type="entry name" value="Tryp_SPc"/>
    <property type="match status" value="1"/>
</dbReference>
<dbReference type="GO" id="GO:0005576">
    <property type="term" value="C:extracellular region"/>
    <property type="evidence" value="ECO:0007669"/>
    <property type="project" value="UniProtKB-SubCell"/>
</dbReference>
<feature type="domain" description="Peptidase S1" evidence="9">
    <location>
        <begin position="1"/>
        <end position="218"/>
    </location>
</feature>
<dbReference type="GO" id="GO:0090729">
    <property type="term" value="F:toxin activity"/>
    <property type="evidence" value="ECO:0007669"/>
    <property type="project" value="UniProtKB-KW"/>
</dbReference>
<sequence length="490" mass="53398">MVSLMLGPKLHCGGAIITDLHVLTAGHCITFGYVIITSIETLISNMDISYKTMRIEDGVKHPDFTSNAVRDVNDIAVLKLNQRIHFSDTVRPICLPDSGRNVALTVAGWGKTRQGALTSSRYLLEAKVKIEDSQKCQKSNIYRENLVSDSMMCAYALGKDACQGDSGGPLFSTHPSTNNRKWYQIECGKAAETLISMRIVGGRRAVPHSFPWTVAILKNDRMHCGGAIITNKHLLTAGHCFKDNIKTMKVLLGLDNLDHLQDVEKRNISKIAIHEEFRSTAVRDENDIAVATMDAPVAFSASIDFAGGVGVIVGWGRVGVEKASSKVLLRATLNIQSDEECMTSKLAEHLKPATMMCAFTKGKDGCQCKCFVLGTITFIIGFTGCVGALRENTCLLACLQCCGVEGPKDWDRNAYFNCSSGAVGSREACGQLSERVIHERGCMAAGEDWLQRHFAPAAALLLGPLALKILGICFAQNLRADIFAQKAKWH</sequence>
<comment type="caution">
    <text evidence="10">The sequence shown here is derived from an EMBL/GenBank/DDBJ whole genome shotgun (WGS) entry which is preliminary data.</text>
</comment>
<dbReference type="InterPro" id="IPR009003">
    <property type="entry name" value="Peptidase_S1_PA"/>
</dbReference>
<evidence type="ECO:0000256" key="2">
    <source>
        <dbReference type="ARBA" id="ARBA00022656"/>
    </source>
</evidence>
<dbReference type="GO" id="GO:0016020">
    <property type="term" value="C:membrane"/>
    <property type="evidence" value="ECO:0007669"/>
    <property type="project" value="InterPro"/>
</dbReference>
<dbReference type="InterPro" id="IPR043504">
    <property type="entry name" value="Peptidase_S1_PA_chymotrypsin"/>
</dbReference>
<evidence type="ECO:0000256" key="7">
    <source>
        <dbReference type="ARBA" id="ARBA00084094"/>
    </source>
</evidence>
<dbReference type="Gene3D" id="2.40.10.10">
    <property type="entry name" value="Trypsin-like serine proteases"/>
    <property type="match status" value="3"/>
</dbReference>
<keyword evidence="11" id="KW-1185">Reference proteome</keyword>
<evidence type="ECO:0000256" key="4">
    <source>
        <dbReference type="ARBA" id="ARBA00023240"/>
    </source>
</evidence>
<gene>
    <name evidence="10" type="ORF">OBRU01_15201</name>
</gene>
<protein>
    <submittedName>
        <fullName evidence="10">Serine protease like protein</fullName>
    </submittedName>
</protein>
<organism evidence="10 11">
    <name type="scientific">Operophtera brumata</name>
    <name type="common">Winter moth</name>
    <name type="synonym">Phalaena brumata</name>
    <dbReference type="NCBI Taxonomy" id="104452"/>
    <lineage>
        <taxon>Eukaryota</taxon>
        <taxon>Metazoa</taxon>
        <taxon>Ecdysozoa</taxon>
        <taxon>Arthropoda</taxon>
        <taxon>Hexapoda</taxon>
        <taxon>Insecta</taxon>
        <taxon>Pterygota</taxon>
        <taxon>Neoptera</taxon>
        <taxon>Endopterygota</taxon>
        <taxon>Lepidoptera</taxon>
        <taxon>Glossata</taxon>
        <taxon>Ditrysia</taxon>
        <taxon>Geometroidea</taxon>
        <taxon>Geometridae</taxon>
        <taxon>Larentiinae</taxon>
        <taxon>Operophtera</taxon>
    </lineage>
</organism>
<dbReference type="PROSITE" id="PS50240">
    <property type="entry name" value="TRYPSIN_DOM"/>
    <property type="match status" value="2"/>
</dbReference>
<evidence type="ECO:0000256" key="5">
    <source>
        <dbReference type="ARBA" id="ARBA00024195"/>
    </source>
</evidence>
<dbReference type="InterPro" id="IPR033116">
    <property type="entry name" value="TRYPSIN_SER"/>
</dbReference>
<comment type="subcellular location">
    <subcellularLocation>
        <location evidence="1">Secreted</location>
        <location evidence="1">Extracellular space</location>
    </subcellularLocation>
</comment>
<dbReference type="Proteomes" id="UP000037510">
    <property type="component" value="Unassembled WGS sequence"/>
</dbReference>
<feature type="domain" description="Peptidase S1" evidence="9">
    <location>
        <begin position="214"/>
        <end position="455"/>
    </location>
</feature>
<dbReference type="PROSITE" id="PS00134">
    <property type="entry name" value="TRYPSIN_HIS"/>
    <property type="match status" value="2"/>
</dbReference>
<dbReference type="InterPro" id="IPR018114">
    <property type="entry name" value="TRYPSIN_HIS"/>
</dbReference>
<evidence type="ECO:0000256" key="8">
    <source>
        <dbReference type="RuleBase" id="RU363034"/>
    </source>
</evidence>
<dbReference type="EMBL" id="JTDY01002816">
    <property type="protein sequence ID" value="KOB70663.1"/>
    <property type="molecule type" value="Genomic_DNA"/>
</dbReference>
<comment type="function">
    <text evidence="6">Fibrinolytic activity; shows preferential cleavage of Arg-Gly bonds in all three fibrinogen chains. Contact with the caterpillars causes severe bleeding, due the anticoagulant effect of the protein.</text>
</comment>
<dbReference type="InterPro" id="IPR051487">
    <property type="entry name" value="Ser/Thr_Proteases_Immune/Dev"/>
</dbReference>
<dbReference type="PRINTS" id="PR00722">
    <property type="entry name" value="CHYMOTRYPSIN"/>
</dbReference>
<keyword evidence="8" id="KW-0378">Hydrolase</keyword>
<dbReference type="Pfam" id="PF00089">
    <property type="entry name" value="Trypsin"/>
    <property type="match status" value="2"/>
</dbReference>
<accession>A0A0L7L5B1</accession>
<evidence type="ECO:0000256" key="3">
    <source>
        <dbReference type="ARBA" id="ARBA00023157"/>
    </source>
</evidence>
<dbReference type="SMART" id="SM00020">
    <property type="entry name" value="Tryp_SPc"/>
    <property type="match status" value="2"/>
</dbReference>
<dbReference type="GO" id="GO:0006508">
    <property type="term" value="P:proteolysis"/>
    <property type="evidence" value="ECO:0007669"/>
    <property type="project" value="UniProtKB-KW"/>
</dbReference>
<keyword evidence="3" id="KW-1015">Disulfide bond</keyword>
<dbReference type="AlphaFoldDB" id="A0A0L7L5B1"/>
<dbReference type="InterPro" id="IPR001314">
    <property type="entry name" value="Peptidase_S1A"/>
</dbReference>
<dbReference type="InterPro" id="IPR008952">
    <property type="entry name" value="Tetraspanin_EC2_sf"/>
</dbReference>
<evidence type="ECO:0000313" key="11">
    <source>
        <dbReference type="Proteomes" id="UP000037510"/>
    </source>
</evidence>
<dbReference type="SUPFAM" id="SSF50494">
    <property type="entry name" value="Trypsin-like serine proteases"/>
    <property type="match status" value="2"/>
</dbReference>
<evidence type="ECO:0000256" key="6">
    <source>
        <dbReference type="ARBA" id="ARBA00055534"/>
    </source>
</evidence>
<comment type="similarity">
    <text evidence="5">Belongs to the peptidase S1 family. CLIP subfamily.</text>
</comment>
<keyword evidence="4" id="KW-1199">Hemostasis impairing toxin</keyword>
<dbReference type="PROSITE" id="PS00135">
    <property type="entry name" value="TRYPSIN_SER"/>
    <property type="match status" value="1"/>
</dbReference>
<dbReference type="InterPro" id="IPR001254">
    <property type="entry name" value="Trypsin_dom"/>
</dbReference>
<dbReference type="Gene3D" id="1.10.1450.10">
    <property type="entry name" value="Tetraspanin"/>
    <property type="match status" value="1"/>
</dbReference>
<keyword evidence="8" id="KW-0720">Serine protease</keyword>
<keyword evidence="7" id="KW-1205">Fibrinolytic toxin</keyword>
<keyword evidence="2" id="KW-0800">Toxin</keyword>
<proteinExistence type="inferred from homology"/>